<dbReference type="SUPFAM" id="SSF55811">
    <property type="entry name" value="Nudix"/>
    <property type="match status" value="1"/>
</dbReference>
<accession>A0A6P5ABG5</accession>
<reference evidence="5" key="1">
    <citation type="submission" date="2025-08" db="UniProtKB">
        <authorList>
            <consortium name="RefSeq"/>
        </authorList>
    </citation>
    <scope>IDENTIFICATION</scope>
    <source>
        <tissue evidence="5">Gonad</tissue>
    </source>
</reference>
<evidence type="ECO:0000313" key="5">
    <source>
        <dbReference type="RefSeq" id="XP_019643574.1"/>
    </source>
</evidence>
<dbReference type="RefSeq" id="XP_019643574.1">
    <property type="nucleotide sequence ID" value="XM_019788015.1"/>
</dbReference>
<dbReference type="PANTHER" id="PTHR22769">
    <property type="entry name" value="MUTT/NUDIX HYDROLASE"/>
    <property type="match status" value="1"/>
</dbReference>
<sequence length="332" mass="36512">MSEAETDLLRILSGETPGPFVCDVDPIGADSDKEHVIAKKTAGWIVCGVLLNDQGQVLMMQEAKRSCRGTWYLPAGRIEPNETFQEAVCREVEEETGLTFEPSTLLMAEVNGGHWVRLTFTGTVTGGKLKTPAEADGESLQARWCSVQDVRTENDMPIRAKDIFPIIDLAVQHQSTPESQKPPCVLPVLQAHKFVSLRLVLLKGCSEGTVPELLVRTTPTPHLPTTRMLLKDWSIILPLLRLLRTALVLTGDALSGKLPIQLVGVLGVEHLGKPHGLADGICLTLLYTLAVGEDTPPETTHEYSWCPVTNEELRARLIDTCENNKCIKFKVH</sequence>
<feature type="domain" description="Nudix hydrolase" evidence="3">
    <location>
        <begin position="41"/>
        <end position="171"/>
    </location>
</feature>
<dbReference type="AlphaFoldDB" id="A0A6P5ABG5"/>
<dbReference type="KEGG" id="bbel:109484668"/>
<evidence type="ECO:0000259" key="3">
    <source>
        <dbReference type="PROSITE" id="PS51462"/>
    </source>
</evidence>
<comment type="similarity">
    <text evidence="2">Belongs to the Nudix hydrolase family.</text>
</comment>
<dbReference type="InterPro" id="IPR020084">
    <property type="entry name" value="NUDIX_hydrolase_CS"/>
</dbReference>
<dbReference type="GeneID" id="109484668"/>
<dbReference type="Gene3D" id="3.90.79.10">
    <property type="entry name" value="Nucleoside Triphosphate Pyrophosphohydrolase"/>
    <property type="match status" value="1"/>
</dbReference>
<organism evidence="4 5">
    <name type="scientific">Branchiostoma belcheri</name>
    <name type="common">Amphioxus</name>
    <dbReference type="NCBI Taxonomy" id="7741"/>
    <lineage>
        <taxon>Eukaryota</taxon>
        <taxon>Metazoa</taxon>
        <taxon>Chordata</taxon>
        <taxon>Cephalochordata</taxon>
        <taxon>Leptocardii</taxon>
        <taxon>Amphioxiformes</taxon>
        <taxon>Branchiostomatidae</taxon>
        <taxon>Branchiostoma</taxon>
    </lineage>
</organism>
<dbReference type="PANTHER" id="PTHR22769:SF56">
    <property type="entry name" value="8-OXO-DGDP PHOSPHATASE NUDT18"/>
    <property type="match status" value="1"/>
</dbReference>
<evidence type="ECO:0000313" key="4">
    <source>
        <dbReference type="Proteomes" id="UP000515135"/>
    </source>
</evidence>
<dbReference type="OrthoDB" id="10005910at2759"/>
<gene>
    <name evidence="5" type="primary">LOC109484668</name>
</gene>
<keyword evidence="4" id="KW-1185">Reference proteome</keyword>
<dbReference type="GO" id="GO:0044716">
    <property type="term" value="F:8-oxo-GDP phosphatase activity"/>
    <property type="evidence" value="ECO:0007669"/>
    <property type="project" value="TreeGrafter"/>
</dbReference>
<dbReference type="GO" id="GO:0044715">
    <property type="term" value="F:8-oxo-dGDP phosphatase activity"/>
    <property type="evidence" value="ECO:0007669"/>
    <property type="project" value="TreeGrafter"/>
</dbReference>
<dbReference type="PROSITE" id="PS00893">
    <property type="entry name" value="NUDIX_BOX"/>
    <property type="match status" value="1"/>
</dbReference>
<proteinExistence type="inferred from homology"/>
<keyword evidence="1 2" id="KW-0378">Hydrolase</keyword>
<dbReference type="InterPro" id="IPR015797">
    <property type="entry name" value="NUDIX_hydrolase-like_dom_sf"/>
</dbReference>
<name>A0A6P5ABG5_BRABE</name>
<evidence type="ECO:0000256" key="2">
    <source>
        <dbReference type="RuleBase" id="RU003476"/>
    </source>
</evidence>
<evidence type="ECO:0000256" key="1">
    <source>
        <dbReference type="ARBA" id="ARBA00022801"/>
    </source>
</evidence>
<dbReference type="PRINTS" id="PR00502">
    <property type="entry name" value="NUDIXFAMILY"/>
</dbReference>
<protein>
    <submittedName>
        <fullName evidence="5">8-oxo-dGDP phosphatase NUDT18-like</fullName>
    </submittedName>
</protein>
<dbReference type="InterPro" id="IPR000086">
    <property type="entry name" value="NUDIX_hydrolase_dom"/>
</dbReference>
<dbReference type="InterPro" id="IPR020476">
    <property type="entry name" value="Nudix_hydrolase"/>
</dbReference>
<dbReference type="Proteomes" id="UP000515135">
    <property type="component" value="Unplaced"/>
</dbReference>
<dbReference type="Pfam" id="PF00293">
    <property type="entry name" value="NUDIX"/>
    <property type="match status" value="1"/>
</dbReference>
<dbReference type="PROSITE" id="PS51462">
    <property type="entry name" value="NUDIX"/>
    <property type="match status" value="1"/>
</dbReference>